<sequence>MKQSAVEVGAESGRSGRQAVGSAGRPLASGAARRSGGSLPWWRSEPVLYLLSAVGSALATVGALQLWRADLRVPFVYWGDAVAIAAHFKTVLETGWYEFQPLLGAPTGQIYHDFPTADNLNFVAARVLGWFTTDFATAMNVYYLAGFVLAALTMTWFLRVCGVSRMFTVVMAVLFSIAPYHFARGEGHLWLASYYAIPLALVVVLRALRGERLWGARDGLPRAVGLLTGRGASTALSVALVATASSYYAIFIVILLATAGIAAWWRDRDIRRFLGAATAGVLLVLVVAANMAPDLLYTMQHGDNTEGLVRNQGEVEIYALKLSQLLLPVPGHRIAFLAQIRSYYDSEYPLISENPALGAVAAFGLACALVLAVLAITRARRVDRLRVDQHERTKTLAELSMLTLVALLCSTVGGLASLLSFLTSDLRGWNRMSIVIAALCLAIAGLVLDAWLVSALRARQASHLRVRLVAGTVAIVVLAGGTFDQVTPGAVPDYAGSAAAYAKDETWIASVEDALPTDAMVFQLPYAGYPETGPVNGVYDTEQLKPYLHSAALRWSAGGIKGRATSDWPRAAAQLPASDMVSALAAEGFAAIMVDRTALGLAAPDLEAGLVANAGDPILQSADARYALYSLLDEGASVRALNSSADVDRVAQALVGPVMAYPAPTMTVVASTGAADSSGVALPVVWVSTAAGGSLTLDNPRGAPVQIELHAELSPTPGVGQEKVSEVGVAVAGVTLREPIVAGAGALDLTLMLPAGRSVLQLDAAASVTVTGFQVTELGLPVLRR</sequence>
<feature type="transmembrane region" description="Helical" evidence="2">
    <location>
        <begin position="273"/>
        <end position="292"/>
    </location>
</feature>
<organism evidence="4 5">
    <name type="scientific">Pengzhenrongella sicca</name>
    <dbReference type="NCBI Taxonomy" id="2819238"/>
    <lineage>
        <taxon>Bacteria</taxon>
        <taxon>Bacillati</taxon>
        <taxon>Actinomycetota</taxon>
        <taxon>Actinomycetes</taxon>
        <taxon>Micrococcales</taxon>
        <taxon>Pengzhenrongella</taxon>
    </lineage>
</organism>
<feature type="transmembrane region" description="Helical" evidence="2">
    <location>
        <begin position="434"/>
        <end position="452"/>
    </location>
</feature>
<feature type="transmembrane region" description="Helical" evidence="2">
    <location>
        <begin position="166"/>
        <end position="183"/>
    </location>
</feature>
<accession>A0A8A4ZH06</accession>
<reference evidence="4" key="1">
    <citation type="submission" date="2021-03" db="EMBL/GenBank/DDBJ databases">
        <title>Pengzhenrongella sicca gen. nov., sp. nov., a new member of suborder Micrococcineae isolated from High-Arctic tundra soil.</title>
        <authorList>
            <person name="Peng F."/>
        </authorList>
    </citation>
    <scope>NUCLEOTIDE SEQUENCE</scope>
    <source>
        <strain evidence="4">LRZ-2</strain>
    </source>
</reference>
<keyword evidence="2" id="KW-0472">Membrane</keyword>
<dbReference type="InterPro" id="IPR046278">
    <property type="entry name" value="DUF6311"/>
</dbReference>
<feature type="transmembrane region" description="Helical" evidence="2">
    <location>
        <begin position="247"/>
        <end position="266"/>
    </location>
</feature>
<dbReference type="Pfam" id="PF19830">
    <property type="entry name" value="DUF6311"/>
    <property type="match status" value="1"/>
</dbReference>
<dbReference type="RefSeq" id="WP_227424569.1">
    <property type="nucleotide sequence ID" value="NZ_CP071868.1"/>
</dbReference>
<feature type="domain" description="DUF6311" evidence="3">
    <location>
        <begin position="130"/>
        <end position="407"/>
    </location>
</feature>
<feature type="transmembrane region" description="Helical" evidence="2">
    <location>
        <begin position="464"/>
        <end position="483"/>
    </location>
</feature>
<keyword evidence="2" id="KW-0812">Transmembrane</keyword>
<feature type="transmembrane region" description="Helical" evidence="2">
    <location>
        <begin position="189"/>
        <end position="208"/>
    </location>
</feature>
<protein>
    <recommendedName>
        <fullName evidence="3">DUF6311 domain-containing protein</fullName>
    </recommendedName>
</protein>
<dbReference type="EMBL" id="CP071868">
    <property type="protein sequence ID" value="QTE30243.1"/>
    <property type="molecule type" value="Genomic_DNA"/>
</dbReference>
<feature type="transmembrane region" description="Helical" evidence="2">
    <location>
        <begin position="356"/>
        <end position="376"/>
    </location>
</feature>
<gene>
    <name evidence="4" type="ORF">J4E96_04345</name>
</gene>
<keyword evidence="2" id="KW-1133">Transmembrane helix</keyword>
<feature type="transmembrane region" description="Helical" evidence="2">
    <location>
        <begin position="220"/>
        <end position="241"/>
    </location>
</feature>
<feature type="transmembrane region" description="Helical" evidence="2">
    <location>
        <begin position="47"/>
        <end position="67"/>
    </location>
</feature>
<evidence type="ECO:0000256" key="2">
    <source>
        <dbReference type="SAM" id="Phobius"/>
    </source>
</evidence>
<dbReference type="AlphaFoldDB" id="A0A8A4ZH06"/>
<dbReference type="Proteomes" id="UP000663937">
    <property type="component" value="Chromosome"/>
</dbReference>
<evidence type="ECO:0000256" key="1">
    <source>
        <dbReference type="SAM" id="MobiDB-lite"/>
    </source>
</evidence>
<evidence type="ECO:0000259" key="3">
    <source>
        <dbReference type="Pfam" id="PF19830"/>
    </source>
</evidence>
<evidence type="ECO:0000313" key="4">
    <source>
        <dbReference type="EMBL" id="QTE30243.1"/>
    </source>
</evidence>
<keyword evidence="5" id="KW-1185">Reference proteome</keyword>
<feature type="transmembrane region" description="Helical" evidence="2">
    <location>
        <begin position="396"/>
        <end position="422"/>
    </location>
</feature>
<evidence type="ECO:0000313" key="5">
    <source>
        <dbReference type="Proteomes" id="UP000663937"/>
    </source>
</evidence>
<feature type="region of interest" description="Disordered" evidence="1">
    <location>
        <begin position="1"/>
        <end position="37"/>
    </location>
</feature>
<name>A0A8A4ZH06_9MICO</name>
<dbReference type="KEGG" id="psic:J4E96_04345"/>
<proteinExistence type="predicted"/>